<dbReference type="EMBL" id="JACGWJ010000015">
    <property type="protein sequence ID" value="KAL0366777.1"/>
    <property type="molecule type" value="Genomic_DNA"/>
</dbReference>
<evidence type="ECO:0000256" key="1">
    <source>
        <dbReference type="SAM" id="MobiDB-lite"/>
    </source>
</evidence>
<feature type="region of interest" description="Disordered" evidence="1">
    <location>
        <begin position="76"/>
        <end position="97"/>
    </location>
</feature>
<protein>
    <submittedName>
        <fullName evidence="2">Uncharacterized protein</fullName>
    </submittedName>
</protein>
<feature type="compositionally biased region" description="Basic and acidic residues" evidence="1">
    <location>
        <begin position="17"/>
        <end position="36"/>
    </location>
</feature>
<accession>A0AAW2QG01</accession>
<dbReference type="AlphaFoldDB" id="A0AAW2QG01"/>
<name>A0AAW2QG01_SESRA</name>
<comment type="caution">
    <text evidence="2">The sequence shown here is derived from an EMBL/GenBank/DDBJ whole genome shotgun (WGS) entry which is preliminary data.</text>
</comment>
<gene>
    <name evidence="2" type="ORF">Sradi_3567800</name>
</gene>
<feature type="region of interest" description="Disordered" evidence="1">
    <location>
        <begin position="1"/>
        <end position="43"/>
    </location>
</feature>
<evidence type="ECO:0000313" key="2">
    <source>
        <dbReference type="EMBL" id="KAL0366777.1"/>
    </source>
</evidence>
<proteinExistence type="predicted"/>
<sequence>MEGWPIQEVGPKKKRASPIDDHSKEHTPLGQRESRHGGLGARSAWAALSQNRVRAPQLKSPRLLGLLIGLDCNPQLTGLQSRKSQPPPPRPRTSHYK</sequence>
<reference evidence="2" key="1">
    <citation type="submission" date="2020-06" db="EMBL/GenBank/DDBJ databases">
        <authorList>
            <person name="Li T."/>
            <person name="Hu X."/>
            <person name="Zhang T."/>
            <person name="Song X."/>
            <person name="Zhang H."/>
            <person name="Dai N."/>
            <person name="Sheng W."/>
            <person name="Hou X."/>
            <person name="Wei L."/>
        </authorList>
    </citation>
    <scope>NUCLEOTIDE SEQUENCE</scope>
    <source>
        <strain evidence="2">G02</strain>
        <tissue evidence="2">Leaf</tissue>
    </source>
</reference>
<organism evidence="2">
    <name type="scientific">Sesamum radiatum</name>
    <name type="common">Black benniseed</name>
    <dbReference type="NCBI Taxonomy" id="300843"/>
    <lineage>
        <taxon>Eukaryota</taxon>
        <taxon>Viridiplantae</taxon>
        <taxon>Streptophyta</taxon>
        <taxon>Embryophyta</taxon>
        <taxon>Tracheophyta</taxon>
        <taxon>Spermatophyta</taxon>
        <taxon>Magnoliopsida</taxon>
        <taxon>eudicotyledons</taxon>
        <taxon>Gunneridae</taxon>
        <taxon>Pentapetalae</taxon>
        <taxon>asterids</taxon>
        <taxon>lamiids</taxon>
        <taxon>Lamiales</taxon>
        <taxon>Pedaliaceae</taxon>
        <taxon>Sesamum</taxon>
    </lineage>
</organism>
<reference evidence="2" key="2">
    <citation type="journal article" date="2024" name="Plant">
        <title>Genomic evolution and insights into agronomic trait innovations of Sesamum species.</title>
        <authorList>
            <person name="Miao H."/>
            <person name="Wang L."/>
            <person name="Qu L."/>
            <person name="Liu H."/>
            <person name="Sun Y."/>
            <person name="Le M."/>
            <person name="Wang Q."/>
            <person name="Wei S."/>
            <person name="Zheng Y."/>
            <person name="Lin W."/>
            <person name="Duan Y."/>
            <person name="Cao H."/>
            <person name="Xiong S."/>
            <person name="Wang X."/>
            <person name="Wei L."/>
            <person name="Li C."/>
            <person name="Ma Q."/>
            <person name="Ju M."/>
            <person name="Zhao R."/>
            <person name="Li G."/>
            <person name="Mu C."/>
            <person name="Tian Q."/>
            <person name="Mei H."/>
            <person name="Zhang T."/>
            <person name="Gao T."/>
            <person name="Zhang H."/>
        </authorList>
    </citation>
    <scope>NUCLEOTIDE SEQUENCE</scope>
    <source>
        <strain evidence="2">G02</strain>
    </source>
</reference>